<evidence type="ECO:0000313" key="2">
    <source>
        <dbReference type="Proteomes" id="UP001055879"/>
    </source>
</evidence>
<gene>
    <name evidence="1" type="ORF">L6452_17755</name>
</gene>
<protein>
    <submittedName>
        <fullName evidence="1">Uncharacterized protein</fullName>
    </submittedName>
</protein>
<dbReference type="EMBL" id="CM042051">
    <property type="protein sequence ID" value="KAI3729106.1"/>
    <property type="molecule type" value="Genomic_DNA"/>
</dbReference>
<comment type="caution">
    <text evidence="1">The sequence shown here is derived from an EMBL/GenBank/DDBJ whole genome shotgun (WGS) entry which is preliminary data.</text>
</comment>
<evidence type="ECO:0000313" key="1">
    <source>
        <dbReference type="EMBL" id="KAI3729106.1"/>
    </source>
</evidence>
<reference evidence="2" key="1">
    <citation type="journal article" date="2022" name="Mol. Ecol. Resour.">
        <title>The genomes of chicory, endive, great burdock and yacon provide insights into Asteraceae palaeo-polyploidization history and plant inulin production.</title>
        <authorList>
            <person name="Fan W."/>
            <person name="Wang S."/>
            <person name="Wang H."/>
            <person name="Wang A."/>
            <person name="Jiang F."/>
            <person name="Liu H."/>
            <person name="Zhao H."/>
            <person name="Xu D."/>
            <person name="Zhang Y."/>
        </authorList>
    </citation>
    <scope>NUCLEOTIDE SEQUENCE [LARGE SCALE GENOMIC DNA]</scope>
    <source>
        <strain evidence="2">cv. Niubang</strain>
    </source>
</reference>
<proteinExistence type="predicted"/>
<accession>A0ACB9C451</accession>
<dbReference type="Proteomes" id="UP001055879">
    <property type="component" value="Linkage Group LG05"/>
</dbReference>
<sequence length="120" mass="13216">MISSICTMQIKFTNGSCFHVIALTSGSMLWESGFCKAILWVFVDLKGNNVLLGRRRTSIGHNTYSLPGCYLELGQSSLKLISCHCWILDAHMVKAGAEVFVDGLNPVIENLLLMGSSEFE</sequence>
<name>A0ACB9C451_ARCLA</name>
<keyword evidence="2" id="KW-1185">Reference proteome</keyword>
<organism evidence="1 2">
    <name type="scientific">Arctium lappa</name>
    <name type="common">Greater burdock</name>
    <name type="synonym">Lappa major</name>
    <dbReference type="NCBI Taxonomy" id="4217"/>
    <lineage>
        <taxon>Eukaryota</taxon>
        <taxon>Viridiplantae</taxon>
        <taxon>Streptophyta</taxon>
        <taxon>Embryophyta</taxon>
        <taxon>Tracheophyta</taxon>
        <taxon>Spermatophyta</taxon>
        <taxon>Magnoliopsida</taxon>
        <taxon>eudicotyledons</taxon>
        <taxon>Gunneridae</taxon>
        <taxon>Pentapetalae</taxon>
        <taxon>asterids</taxon>
        <taxon>campanulids</taxon>
        <taxon>Asterales</taxon>
        <taxon>Asteraceae</taxon>
        <taxon>Carduoideae</taxon>
        <taxon>Cardueae</taxon>
        <taxon>Arctiinae</taxon>
        <taxon>Arctium</taxon>
    </lineage>
</organism>
<reference evidence="1 2" key="2">
    <citation type="journal article" date="2022" name="Mol. Ecol. Resour.">
        <title>The genomes of chicory, endive, great burdock and yacon provide insights into Asteraceae paleo-polyploidization history and plant inulin production.</title>
        <authorList>
            <person name="Fan W."/>
            <person name="Wang S."/>
            <person name="Wang H."/>
            <person name="Wang A."/>
            <person name="Jiang F."/>
            <person name="Liu H."/>
            <person name="Zhao H."/>
            <person name="Xu D."/>
            <person name="Zhang Y."/>
        </authorList>
    </citation>
    <scope>NUCLEOTIDE SEQUENCE [LARGE SCALE GENOMIC DNA]</scope>
    <source>
        <strain evidence="2">cv. Niubang</strain>
    </source>
</reference>